<keyword evidence="2" id="KW-0813">Transport</keyword>
<comment type="subcellular location">
    <subcellularLocation>
        <location evidence="1">Cell membrane</location>
        <topology evidence="1">Multi-pass membrane protein</topology>
    </subcellularLocation>
</comment>
<gene>
    <name evidence="10" type="ORF">IMF26_04715</name>
</gene>
<dbReference type="AlphaFoldDB" id="A0AAT9LHQ4"/>
<keyword evidence="3" id="KW-1003">Cell membrane</keyword>
<organism evidence="10">
    <name type="scientific">Candidatus Fermentithermobacillus carboniphilus</name>
    <dbReference type="NCBI Taxonomy" id="3085328"/>
    <lineage>
        <taxon>Bacteria</taxon>
        <taxon>Bacillati</taxon>
        <taxon>Bacillota</taxon>
        <taxon>Candidatus Fermentithermobacillia</taxon>
        <taxon>Candidatus Fermentithermobacillales</taxon>
        <taxon>Candidatus Fermentithermobacillaceae</taxon>
        <taxon>Candidatus Fermentithermobacillus</taxon>
    </lineage>
</organism>
<sequence>MAGTALLLALIAGILGVERLSVGQFGFSNPLVASTIVGIALGNVQMGITIGITLQLIWMGVVGIGAAVPPDVVIGSVLATSFAILTGQGAEVALAIAVPVAIAAQTLDIFVRTINSGLTHWAERKIDEGKVDAVVWANVAGIILMFLRSFLVVYPAIYFGVDAVKSVVSNIPSVITVGLQAAGGMLPALGFGMLLNMVGIPKLFPYFFVGFVAATFMKVPLVGVAILGAAAAFLHDYFLYRDEPLTAGEVGASTDSSSRFLSKPELRKLVWRQFFLQSAWNFERMQNLGWAFVVLPALKKFYRNDPEKLKAAVKRNLEFFNTQPYMAAPILGISLAMEEGVVRGEVAPESISAFKVATMGPLAGVGDSLFWMTIRPICLGIGIALAQGGNIIGPIVSLVLFNIPHLWTRYYPFVKGYELGVSFLATIKSGIKRVTESLSVLGMMVLGAMTATMVSISTKATLQIGQASVGLQSVLDAILPNLLPLALTWVCYRVLKKGTSPTKVLFTLLILGILGALVGFFK</sequence>
<dbReference type="PANTHER" id="PTHR32502:SF23">
    <property type="entry name" value="TRANSPORT PROTEIN, PTS SYSTEM"/>
    <property type="match status" value="1"/>
</dbReference>
<feature type="transmembrane region" description="Helical" evidence="9">
    <location>
        <begin position="438"/>
        <end position="457"/>
    </location>
</feature>
<name>A0AAT9LHQ4_9FIRM</name>
<keyword evidence="6 9" id="KW-0812">Transmembrane</keyword>
<evidence type="ECO:0000313" key="10">
    <source>
        <dbReference type="EMBL" id="QUL99360.1"/>
    </source>
</evidence>
<feature type="transmembrane region" description="Helical" evidence="9">
    <location>
        <begin position="469"/>
        <end position="492"/>
    </location>
</feature>
<feature type="transmembrane region" description="Helical" evidence="9">
    <location>
        <begin position="134"/>
        <end position="161"/>
    </location>
</feature>
<protein>
    <submittedName>
        <fullName evidence="10">PTS system mannose/fructose/sorbose family transporter subunit IID</fullName>
    </submittedName>
</protein>
<dbReference type="GO" id="GO:0009401">
    <property type="term" value="P:phosphoenolpyruvate-dependent sugar phosphotransferase system"/>
    <property type="evidence" value="ECO:0007669"/>
    <property type="project" value="UniProtKB-KW"/>
</dbReference>
<dbReference type="PROSITE" id="PS51106">
    <property type="entry name" value="PTS_EIIC_TYPE_4"/>
    <property type="match status" value="1"/>
</dbReference>
<evidence type="ECO:0000256" key="5">
    <source>
        <dbReference type="ARBA" id="ARBA00022683"/>
    </source>
</evidence>
<evidence type="ECO:0000256" key="4">
    <source>
        <dbReference type="ARBA" id="ARBA00022597"/>
    </source>
</evidence>
<feature type="transmembrane region" description="Helical" evidence="9">
    <location>
        <begin position="57"/>
        <end position="85"/>
    </location>
</feature>
<dbReference type="PANTHER" id="PTHR32502">
    <property type="entry name" value="N-ACETYLGALACTOSAMINE PERMEASE II COMPONENT-RELATED"/>
    <property type="match status" value="1"/>
</dbReference>
<keyword evidence="7 9" id="KW-1133">Transmembrane helix</keyword>
<keyword evidence="4" id="KW-0762">Sugar transport</keyword>
<proteinExistence type="predicted"/>
<dbReference type="PROSITE" id="PS51108">
    <property type="entry name" value="PTS_EIID"/>
    <property type="match status" value="1"/>
</dbReference>
<dbReference type="Pfam" id="PF03613">
    <property type="entry name" value="EIID-AGA"/>
    <property type="match status" value="1"/>
</dbReference>
<evidence type="ECO:0000256" key="6">
    <source>
        <dbReference type="ARBA" id="ARBA00022692"/>
    </source>
</evidence>
<feature type="transmembrane region" description="Helical" evidence="9">
    <location>
        <begin position="504"/>
        <end position="521"/>
    </location>
</feature>
<dbReference type="KEGG" id="fcz:IMF26_04715"/>
<keyword evidence="8 9" id="KW-0472">Membrane</keyword>
<feature type="transmembrane region" description="Helical" evidence="9">
    <location>
        <begin position="92"/>
        <end position="114"/>
    </location>
</feature>
<evidence type="ECO:0000256" key="9">
    <source>
        <dbReference type="SAM" id="Phobius"/>
    </source>
</evidence>
<evidence type="ECO:0000256" key="8">
    <source>
        <dbReference type="ARBA" id="ARBA00023136"/>
    </source>
</evidence>
<evidence type="ECO:0000256" key="2">
    <source>
        <dbReference type="ARBA" id="ARBA00022448"/>
    </source>
</evidence>
<accession>A0AAT9LHQ4</accession>
<dbReference type="EMBL" id="CP062796">
    <property type="protein sequence ID" value="QUL99360.1"/>
    <property type="molecule type" value="Genomic_DNA"/>
</dbReference>
<evidence type="ECO:0000256" key="7">
    <source>
        <dbReference type="ARBA" id="ARBA00022989"/>
    </source>
</evidence>
<feature type="transmembrane region" description="Helical" evidence="9">
    <location>
        <begin position="173"/>
        <end position="194"/>
    </location>
</feature>
<evidence type="ECO:0000256" key="3">
    <source>
        <dbReference type="ARBA" id="ARBA00022475"/>
    </source>
</evidence>
<dbReference type="GO" id="GO:0005886">
    <property type="term" value="C:plasma membrane"/>
    <property type="evidence" value="ECO:0007669"/>
    <property type="project" value="UniProtKB-SubCell"/>
</dbReference>
<dbReference type="InterPro" id="IPR004700">
    <property type="entry name" value="PTS_IIC_man"/>
</dbReference>
<dbReference type="Pfam" id="PF03609">
    <property type="entry name" value="EII-Sor"/>
    <property type="match status" value="1"/>
</dbReference>
<reference evidence="10" key="1">
    <citation type="submission" date="2020-10" db="EMBL/GenBank/DDBJ databases">
        <authorList>
            <person name="Kadnikov V."/>
            <person name="Beletsky A.V."/>
            <person name="Mardanov A.V."/>
            <person name="Karnachuk O.V."/>
            <person name="Ravin N.V."/>
        </authorList>
    </citation>
    <scope>NUCLEOTIDE SEQUENCE</scope>
    <source>
        <strain evidence="10">Bu02</strain>
    </source>
</reference>
<dbReference type="InterPro" id="IPR004704">
    <property type="entry name" value="PTS_IID_man"/>
</dbReference>
<dbReference type="InterPro" id="IPR050303">
    <property type="entry name" value="GatZ_KbaZ_carbometab"/>
</dbReference>
<feature type="transmembrane region" description="Helical" evidence="9">
    <location>
        <begin position="206"/>
        <end position="234"/>
    </location>
</feature>
<reference evidence="10" key="2">
    <citation type="journal article" date="2023" name="Biology">
        <title>Prokaryotic Life Associated with Coal-Fire Gas Vents Revealed by Metagenomics.</title>
        <authorList>
            <person name="Kadnikov V.V."/>
            <person name="Mardanov A.V."/>
            <person name="Beletsky A.V."/>
            <person name="Karnachuk O.V."/>
            <person name="Ravin N.V."/>
        </authorList>
    </citation>
    <scope>NUCLEOTIDE SEQUENCE</scope>
    <source>
        <strain evidence="10">Bu02</strain>
    </source>
</reference>
<evidence type="ECO:0000256" key="1">
    <source>
        <dbReference type="ARBA" id="ARBA00004651"/>
    </source>
</evidence>
<keyword evidence="5" id="KW-0598">Phosphotransferase system</keyword>